<dbReference type="Proteomes" id="UP000734854">
    <property type="component" value="Unassembled WGS sequence"/>
</dbReference>
<dbReference type="PANTHER" id="PTHR31175:SF50">
    <property type="entry name" value="AUXIN-RESPONSIVE PROTEIN FAMILY, PUTATIVE-RELATED"/>
    <property type="match status" value="1"/>
</dbReference>
<sequence>MAERQRTAAVAPKGHFAVYTKEGRRFVVPIAYLKSSIFVELFRWSEEEFGLPAADRPITLPCDGDFMEQVIAELGHAYGNYGRVLVHSRTERLGKSAGL</sequence>
<dbReference type="AlphaFoldDB" id="A0A8J5IG03"/>
<protein>
    <submittedName>
        <fullName evidence="2">Uncharacterized protein</fullName>
    </submittedName>
</protein>
<keyword evidence="3" id="KW-1185">Reference proteome</keyword>
<dbReference type="EMBL" id="JACMSC010000002">
    <property type="protein sequence ID" value="KAG6534331.1"/>
    <property type="molecule type" value="Genomic_DNA"/>
</dbReference>
<gene>
    <name evidence="2" type="ORF">ZIOFF_008217</name>
</gene>
<comment type="caution">
    <text evidence="2">The sequence shown here is derived from an EMBL/GenBank/DDBJ whole genome shotgun (WGS) entry which is preliminary data.</text>
</comment>
<dbReference type="InterPro" id="IPR003676">
    <property type="entry name" value="SAUR_fam"/>
</dbReference>
<comment type="similarity">
    <text evidence="1">Belongs to the ARG7 family.</text>
</comment>
<reference evidence="2 3" key="1">
    <citation type="submission" date="2020-08" db="EMBL/GenBank/DDBJ databases">
        <title>Plant Genome Project.</title>
        <authorList>
            <person name="Zhang R.-G."/>
        </authorList>
    </citation>
    <scope>NUCLEOTIDE SEQUENCE [LARGE SCALE GENOMIC DNA]</scope>
    <source>
        <tissue evidence="2">Rhizome</tissue>
    </source>
</reference>
<dbReference type="PANTHER" id="PTHR31175">
    <property type="entry name" value="AUXIN-RESPONSIVE FAMILY PROTEIN"/>
    <property type="match status" value="1"/>
</dbReference>
<dbReference type="Pfam" id="PF02519">
    <property type="entry name" value="Auxin_inducible"/>
    <property type="match status" value="1"/>
</dbReference>
<evidence type="ECO:0000256" key="1">
    <source>
        <dbReference type="ARBA" id="ARBA00006974"/>
    </source>
</evidence>
<proteinExistence type="inferred from homology"/>
<evidence type="ECO:0000313" key="2">
    <source>
        <dbReference type="EMBL" id="KAG6534331.1"/>
    </source>
</evidence>
<organism evidence="2 3">
    <name type="scientific">Zingiber officinale</name>
    <name type="common">Ginger</name>
    <name type="synonym">Amomum zingiber</name>
    <dbReference type="NCBI Taxonomy" id="94328"/>
    <lineage>
        <taxon>Eukaryota</taxon>
        <taxon>Viridiplantae</taxon>
        <taxon>Streptophyta</taxon>
        <taxon>Embryophyta</taxon>
        <taxon>Tracheophyta</taxon>
        <taxon>Spermatophyta</taxon>
        <taxon>Magnoliopsida</taxon>
        <taxon>Liliopsida</taxon>
        <taxon>Zingiberales</taxon>
        <taxon>Zingiberaceae</taxon>
        <taxon>Zingiber</taxon>
    </lineage>
</organism>
<accession>A0A8J5IG03</accession>
<dbReference type="GO" id="GO:0009733">
    <property type="term" value="P:response to auxin"/>
    <property type="evidence" value="ECO:0007669"/>
    <property type="project" value="InterPro"/>
</dbReference>
<name>A0A8J5IG03_ZINOF</name>
<evidence type="ECO:0000313" key="3">
    <source>
        <dbReference type="Proteomes" id="UP000734854"/>
    </source>
</evidence>